<dbReference type="PIRSF" id="PIRSF034934">
    <property type="entry name" value="AbiF_AbiD"/>
    <property type="match status" value="1"/>
</dbReference>
<protein>
    <submittedName>
        <fullName evidence="1">Abi family protein</fullName>
    </submittedName>
</protein>
<dbReference type="EMBL" id="CP079955">
    <property type="protein sequence ID" value="QYA31960.1"/>
    <property type="molecule type" value="Genomic_DNA"/>
</dbReference>
<gene>
    <name evidence="1" type="ORF">KYI10_06055</name>
</gene>
<proteinExistence type="predicted"/>
<dbReference type="InterPro" id="IPR011664">
    <property type="entry name" value="Abi_system_AbiD/AbiF-like"/>
</dbReference>
<evidence type="ECO:0000313" key="1">
    <source>
        <dbReference type="EMBL" id="QYA31960.1"/>
    </source>
</evidence>
<dbReference type="AlphaFoldDB" id="A0AAT9P1F7"/>
<dbReference type="InterPro" id="IPR017034">
    <property type="entry name" value="Abi_system_AbiD/AbiF"/>
</dbReference>
<organism evidence="1">
    <name type="scientific">Macrococcus psychrotolerans</name>
    <dbReference type="NCBI Taxonomy" id="3039389"/>
    <lineage>
        <taxon>Bacteria</taxon>
        <taxon>Bacillati</taxon>
        <taxon>Bacillota</taxon>
        <taxon>Bacilli</taxon>
        <taxon>Bacillales</taxon>
        <taxon>Staphylococcaceae</taxon>
        <taxon>Macrococcus</taxon>
    </lineage>
</organism>
<name>A0AAT9P1F7_9STAP</name>
<dbReference type="Pfam" id="PF07751">
    <property type="entry name" value="Abi_2"/>
    <property type="match status" value="1"/>
</dbReference>
<sequence>MTGPKHLTFEEQIDLLVARGMNIPDKSGAMNKIENIGYYKLKEFAFPLSSVVTEDDGTKTRRYDGVEFSSVITRYYQDKNLRLNVLHAIEKIEVSLKTRISFVLGESHGAFGYLKFGNWCNKKEYCKHYLKDQEEKFKYQLIKKIKLSHSHELTDKVNLNEQGLPSVWLMTDVLMFGDVIALLKLMSNKNLRMISSYYNCTNDELLSWLKCLNFIRNICAHNSNILDIKLKTTPKIHPEWKNDIFKMKNNNYSNRLAVVIYIVHHFIREINNKYHIYKIPVAIEKIVKKDEKKINQLGFVNAEAIKKLKVL</sequence>
<accession>A0AAT9P1F7</accession>
<reference evidence="1" key="1">
    <citation type="submission" date="2021-07" db="EMBL/GenBank/DDBJ databases">
        <title>Prevalence and characterization of methicillin-resistant Macrococcus spp. in food producing animals and meat in Switzerland in 2019.</title>
        <authorList>
            <person name="Keller J.E."/>
            <person name="Schwendener S."/>
            <person name="Neuenschwander J."/>
            <person name="Overesch G."/>
            <person name="Perreten V."/>
        </authorList>
    </citation>
    <scope>NUCLEOTIDE SEQUENCE</scope>
    <source>
        <strain evidence="1">19Msa1099</strain>
    </source>
</reference>